<evidence type="ECO:0000259" key="4">
    <source>
        <dbReference type="Pfam" id="PF14538"/>
    </source>
</evidence>
<evidence type="ECO:0000313" key="6">
    <source>
        <dbReference type="Proteomes" id="UP000192578"/>
    </source>
</evidence>
<evidence type="ECO:0000256" key="2">
    <source>
        <dbReference type="ARBA" id="ARBA00022737"/>
    </source>
</evidence>
<protein>
    <submittedName>
        <fullName evidence="5">Regulatory-associated protein of mTOR</fullName>
    </submittedName>
</protein>
<dbReference type="InterPro" id="IPR004083">
    <property type="entry name" value="Raptor"/>
</dbReference>
<dbReference type="GO" id="GO:0038202">
    <property type="term" value="P:TORC1 signaling"/>
    <property type="evidence" value="ECO:0007669"/>
    <property type="project" value="TreeGrafter"/>
</dbReference>
<dbReference type="InterPro" id="IPR029347">
    <property type="entry name" value="Raptor_N"/>
</dbReference>
<dbReference type="Pfam" id="PF14538">
    <property type="entry name" value="Raptor_N"/>
    <property type="match status" value="1"/>
</dbReference>
<dbReference type="GO" id="GO:0071230">
    <property type="term" value="P:cellular response to amino acid stimulus"/>
    <property type="evidence" value="ECO:0007669"/>
    <property type="project" value="TreeGrafter"/>
</dbReference>
<feature type="region of interest" description="Disordered" evidence="3">
    <location>
        <begin position="1"/>
        <end position="41"/>
    </location>
</feature>
<reference evidence="6" key="1">
    <citation type="submission" date="2017-01" db="EMBL/GenBank/DDBJ databases">
        <title>Comparative genomics of anhydrobiosis in the tardigrade Hypsibius dujardini.</title>
        <authorList>
            <person name="Yoshida Y."/>
            <person name="Koutsovoulos G."/>
            <person name="Laetsch D."/>
            <person name="Stevens L."/>
            <person name="Kumar S."/>
            <person name="Horikawa D."/>
            <person name="Ishino K."/>
            <person name="Komine S."/>
            <person name="Tomita M."/>
            <person name="Blaxter M."/>
            <person name="Arakawa K."/>
        </authorList>
    </citation>
    <scope>NUCLEOTIDE SEQUENCE [LARGE SCALE GENOMIC DNA]</scope>
    <source>
        <strain evidence="6">Z151</strain>
    </source>
</reference>
<dbReference type="OrthoDB" id="10262360at2759"/>
<organism evidence="5 6">
    <name type="scientific">Hypsibius exemplaris</name>
    <name type="common">Freshwater tardigrade</name>
    <dbReference type="NCBI Taxonomy" id="2072580"/>
    <lineage>
        <taxon>Eukaryota</taxon>
        <taxon>Metazoa</taxon>
        <taxon>Ecdysozoa</taxon>
        <taxon>Tardigrada</taxon>
        <taxon>Eutardigrada</taxon>
        <taxon>Parachela</taxon>
        <taxon>Hypsibioidea</taxon>
        <taxon>Hypsibiidae</taxon>
        <taxon>Hypsibius</taxon>
    </lineage>
</organism>
<evidence type="ECO:0000313" key="5">
    <source>
        <dbReference type="EMBL" id="OWA52978.1"/>
    </source>
</evidence>
<dbReference type="GO" id="GO:0030674">
    <property type="term" value="F:protein-macromolecule adaptor activity"/>
    <property type="evidence" value="ECO:0007669"/>
    <property type="project" value="TreeGrafter"/>
</dbReference>
<dbReference type="GO" id="GO:0030307">
    <property type="term" value="P:positive regulation of cell growth"/>
    <property type="evidence" value="ECO:0007669"/>
    <property type="project" value="TreeGrafter"/>
</dbReference>
<dbReference type="PANTHER" id="PTHR12848:SF16">
    <property type="entry name" value="REGULATORY-ASSOCIATED PROTEIN OF MTOR"/>
    <property type="match status" value="1"/>
</dbReference>
<proteinExistence type="predicted"/>
<accession>A0A9X6NH79</accession>
<dbReference type="GO" id="GO:0031931">
    <property type="term" value="C:TORC1 complex"/>
    <property type="evidence" value="ECO:0007669"/>
    <property type="project" value="InterPro"/>
</dbReference>
<evidence type="ECO:0000256" key="1">
    <source>
        <dbReference type="ARBA" id="ARBA00022574"/>
    </source>
</evidence>
<gene>
    <name evidence="5" type="ORF">BV898_17416</name>
</gene>
<feature type="domain" description="Raptor N-terminal CASPase-like" evidence="4">
    <location>
        <begin position="110"/>
        <end position="147"/>
    </location>
</feature>
<dbReference type="GO" id="GO:0009267">
    <property type="term" value="P:cellular response to starvation"/>
    <property type="evidence" value="ECO:0007669"/>
    <property type="project" value="TreeGrafter"/>
</dbReference>
<keyword evidence="2" id="KW-0677">Repeat</keyword>
<name>A0A9X6NH79_HYPEX</name>
<keyword evidence="1" id="KW-0853">WD repeat</keyword>
<dbReference type="GO" id="GO:0005737">
    <property type="term" value="C:cytoplasm"/>
    <property type="evidence" value="ECO:0007669"/>
    <property type="project" value="TreeGrafter"/>
</dbReference>
<dbReference type="AlphaFoldDB" id="A0A9X6NH79"/>
<sequence>MSAVDPDGDGTSAAHEGRPHPTTNGVSHHPDGPFALPQHALNFSGQSPHHGDFLSASESAIQKRIALLCLEGQTDSADWRTPLAFTQKRHLELIEGYENSVDSWRVKDRMKTVSVALVLCLNVGVDPPDVFKPNPCARLECWLAHDNRTARRHYRSAPLGGITAPHSGIAAPHGGIAVPRRGIAAPLGGIAAPHSGITAPHSGITALHSGITAPHGGIAVPQSSIARRGSGIAVPLRVTPRLVRI</sequence>
<dbReference type="EMBL" id="MTYJ01000296">
    <property type="protein sequence ID" value="OWA52978.1"/>
    <property type="molecule type" value="Genomic_DNA"/>
</dbReference>
<dbReference type="GO" id="GO:0010506">
    <property type="term" value="P:regulation of autophagy"/>
    <property type="evidence" value="ECO:0007669"/>
    <property type="project" value="TreeGrafter"/>
</dbReference>
<comment type="caution">
    <text evidence="5">The sequence shown here is derived from an EMBL/GenBank/DDBJ whole genome shotgun (WGS) entry which is preliminary data.</text>
</comment>
<dbReference type="PANTHER" id="PTHR12848">
    <property type="entry name" value="REGULATORY-ASSOCIATED PROTEIN OF MTOR"/>
    <property type="match status" value="1"/>
</dbReference>
<dbReference type="Proteomes" id="UP000192578">
    <property type="component" value="Unassembled WGS sequence"/>
</dbReference>
<keyword evidence="6" id="KW-1185">Reference proteome</keyword>
<evidence type="ECO:0000256" key="3">
    <source>
        <dbReference type="SAM" id="MobiDB-lite"/>
    </source>
</evidence>